<dbReference type="InterPro" id="IPR012337">
    <property type="entry name" value="RNaseH-like_sf"/>
</dbReference>
<organism evidence="5 6">
    <name type="scientific">Fusobacterium hominis</name>
    <dbReference type="NCBI Taxonomy" id="2764326"/>
    <lineage>
        <taxon>Bacteria</taxon>
        <taxon>Fusobacteriati</taxon>
        <taxon>Fusobacteriota</taxon>
        <taxon>Fusobacteriia</taxon>
        <taxon>Fusobacteriales</taxon>
        <taxon>Fusobacteriaceae</taxon>
        <taxon>Fusobacterium</taxon>
    </lineage>
</organism>
<evidence type="ECO:0000259" key="4">
    <source>
        <dbReference type="SMART" id="SM00479"/>
    </source>
</evidence>
<evidence type="ECO:0000313" key="6">
    <source>
        <dbReference type="Proteomes" id="UP000515913"/>
    </source>
</evidence>
<dbReference type="GO" id="GO:0003676">
    <property type="term" value="F:nucleic acid binding"/>
    <property type="evidence" value="ECO:0007669"/>
    <property type="project" value="InterPro"/>
</dbReference>
<evidence type="ECO:0000256" key="2">
    <source>
        <dbReference type="ARBA" id="ARBA00022801"/>
    </source>
</evidence>
<dbReference type="RefSeq" id="WP_101474898.1">
    <property type="nucleotide sequence ID" value="NZ_CP060637.1"/>
</dbReference>
<evidence type="ECO:0000313" key="5">
    <source>
        <dbReference type="EMBL" id="QNM15751.1"/>
    </source>
</evidence>
<evidence type="ECO:0000256" key="3">
    <source>
        <dbReference type="ARBA" id="ARBA00022839"/>
    </source>
</evidence>
<name>A0A7G9GY69_9FUSO</name>
<dbReference type="EMBL" id="CP060637">
    <property type="protein sequence ID" value="QNM15751.1"/>
    <property type="molecule type" value="Genomic_DNA"/>
</dbReference>
<dbReference type="GO" id="GO:0008408">
    <property type="term" value="F:3'-5' exonuclease activity"/>
    <property type="evidence" value="ECO:0007669"/>
    <property type="project" value="TreeGrafter"/>
</dbReference>
<protein>
    <submittedName>
        <fullName evidence="5">3'-5' exonuclease</fullName>
    </submittedName>
</protein>
<dbReference type="PANTHER" id="PTHR30231">
    <property type="entry name" value="DNA POLYMERASE III SUBUNIT EPSILON"/>
    <property type="match status" value="1"/>
</dbReference>
<keyword evidence="3 5" id="KW-0269">Exonuclease</keyword>
<dbReference type="Gene3D" id="3.30.420.10">
    <property type="entry name" value="Ribonuclease H-like superfamily/Ribonuclease H"/>
    <property type="match status" value="1"/>
</dbReference>
<gene>
    <name evidence="5" type="ORF">H9Q81_02615</name>
</gene>
<dbReference type="InterPro" id="IPR036397">
    <property type="entry name" value="RNaseH_sf"/>
</dbReference>
<accession>A0A7G9GY69</accession>
<evidence type="ECO:0000256" key="1">
    <source>
        <dbReference type="ARBA" id="ARBA00022722"/>
    </source>
</evidence>
<feature type="domain" description="Exonuclease" evidence="4">
    <location>
        <begin position="2"/>
        <end position="189"/>
    </location>
</feature>
<dbReference type="SUPFAM" id="SSF53098">
    <property type="entry name" value="Ribonuclease H-like"/>
    <property type="match status" value="1"/>
</dbReference>
<reference evidence="5 6" key="1">
    <citation type="submission" date="2020-08" db="EMBL/GenBank/DDBJ databases">
        <authorList>
            <person name="Liu C."/>
            <person name="Sun Q."/>
        </authorList>
    </citation>
    <scope>NUCLEOTIDE SEQUENCE [LARGE SCALE GENOMIC DNA]</scope>
    <source>
        <strain evidence="5 6">NSJ-57</strain>
    </source>
</reference>
<sequence length="189" mass="22330">MKILFIDTETGGLDSKKSALLQLSGIIRINKKDVETFNFFIKPFDGAIVDQAALDVQKRTREDLEDEKFKPENEVYLEFIELLDKYVNKYDKDDKFIIAGYNIDFDIKFLQEFFKRNNNNFLYSYICKMTLDPFKYIPFLQLCGKLPFLENNKLETWCKYFNIELDAHDSLNDIIATKELILQSTKLLK</sequence>
<dbReference type="InterPro" id="IPR013520">
    <property type="entry name" value="Ribonucl_H"/>
</dbReference>
<dbReference type="AlphaFoldDB" id="A0A7G9GY69"/>
<dbReference type="Pfam" id="PF00929">
    <property type="entry name" value="RNase_T"/>
    <property type="match status" value="1"/>
</dbReference>
<keyword evidence="6" id="KW-1185">Reference proteome</keyword>
<dbReference type="CDD" id="cd06127">
    <property type="entry name" value="DEDDh"/>
    <property type="match status" value="1"/>
</dbReference>
<keyword evidence="2" id="KW-0378">Hydrolase</keyword>
<dbReference type="PANTHER" id="PTHR30231:SF4">
    <property type="entry name" value="PROTEIN NEN2"/>
    <property type="match status" value="1"/>
</dbReference>
<dbReference type="KEGG" id="fho:H9Q81_02615"/>
<dbReference type="Proteomes" id="UP000515913">
    <property type="component" value="Chromosome"/>
</dbReference>
<dbReference type="SMART" id="SM00479">
    <property type="entry name" value="EXOIII"/>
    <property type="match status" value="1"/>
</dbReference>
<proteinExistence type="predicted"/>
<keyword evidence="1" id="KW-0540">Nuclease</keyword>